<keyword evidence="11" id="KW-0378">Hydrolase</keyword>
<dbReference type="AlphaFoldDB" id="A0ABD2BI99"/>
<comment type="catalytic activity">
    <reaction evidence="1">
        <text>Exonucleolytic cleavage in the 3'- to 5'-direction to yield nucleoside 5'-phosphates.</text>
        <dbReference type="EC" id="3.1.11.2"/>
    </reaction>
</comment>
<keyword evidence="16 24" id="KW-0472">Membrane</keyword>
<name>A0ABD2BI99_VESMC</name>
<dbReference type="PANTHER" id="PTHR45755">
    <property type="match status" value="1"/>
</dbReference>
<evidence type="ECO:0000256" key="18">
    <source>
        <dbReference type="ARBA" id="ARBA00046010"/>
    </source>
</evidence>
<dbReference type="GO" id="GO:0006829">
    <property type="term" value="P:zinc ion transport"/>
    <property type="evidence" value="ECO:0007669"/>
    <property type="project" value="UniProtKB-KW"/>
</dbReference>
<evidence type="ECO:0000256" key="7">
    <source>
        <dbReference type="ARBA" id="ARBA00011182"/>
    </source>
</evidence>
<feature type="binding site" evidence="20">
    <location>
        <position position="179"/>
    </location>
    <ligand>
        <name>Mg(2+)</name>
        <dbReference type="ChEBI" id="CHEBI:18420"/>
        <label>1</label>
    </ligand>
</feature>
<dbReference type="InterPro" id="IPR045316">
    <property type="entry name" value="Msc2-like"/>
</dbReference>
<evidence type="ECO:0000256" key="2">
    <source>
        <dbReference type="ARBA" id="ARBA00001936"/>
    </source>
</evidence>
<feature type="transmembrane region" description="Helical" evidence="24">
    <location>
        <begin position="497"/>
        <end position="516"/>
    </location>
</feature>
<keyword evidence="22" id="KW-0227">DNA damage</keyword>
<keyword evidence="10 20" id="KW-0479">Metal-binding</keyword>
<evidence type="ECO:0000256" key="3">
    <source>
        <dbReference type="ARBA" id="ARBA00004141"/>
    </source>
</evidence>
<dbReference type="NCBIfam" id="TIGR01297">
    <property type="entry name" value="CDF"/>
    <property type="match status" value="1"/>
</dbReference>
<dbReference type="InterPro" id="IPR005135">
    <property type="entry name" value="Endo/exonuclease/phosphatase"/>
</dbReference>
<evidence type="ECO:0000256" key="15">
    <source>
        <dbReference type="ARBA" id="ARBA00023065"/>
    </source>
</evidence>
<evidence type="ECO:0000259" key="25">
    <source>
        <dbReference type="Pfam" id="PF01545"/>
    </source>
</evidence>
<dbReference type="InterPro" id="IPR020847">
    <property type="entry name" value="AP_endonuclease_F1_BS"/>
</dbReference>
<dbReference type="GO" id="GO:0046872">
    <property type="term" value="F:metal ion binding"/>
    <property type="evidence" value="ECO:0007669"/>
    <property type="project" value="UniProtKB-KW"/>
</dbReference>
<feature type="binding site" evidence="20">
    <location>
        <position position="396"/>
    </location>
    <ligand>
        <name>Mg(2+)</name>
        <dbReference type="ChEBI" id="CHEBI:18420"/>
        <label>1</label>
    </ligand>
</feature>
<dbReference type="InterPro" id="IPR036691">
    <property type="entry name" value="Endo/exonu/phosph_ase_sf"/>
</dbReference>
<dbReference type="PANTHER" id="PTHR45755:SF4">
    <property type="entry name" value="ZINC TRANSPORTER 7"/>
    <property type="match status" value="1"/>
</dbReference>
<evidence type="ECO:0000256" key="11">
    <source>
        <dbReference type="ARBA" id="ARBA00022801"/>
    </source>
</evidence>
<feature type="transmembrane region" description="Helical" evidence="24">
    <location>
        <begin position="570"/>
        <end position="587"/>
    </location>
</feature>
<comment type="subcellular location">
    <subcellularLocation>
        <location evidence="4">Golgi apparatus</location>
        <location evidence="4">trans-Golgi network</location>
    </subcellularLocation>
    <subcellularLocation>
        <location evidence="3">Membrane</location>
        <topology evidence="3">Multi-pass membrane protein</topology>
    </subcellularLocation>
</comment>
<feature type="domain" description="Endonuclease/exonuclease/phosphatase" evidence="26">
    <location>
        <begin position="149"/>
        <end position="397"/>
    </location>
</feature>
<organism evidence="27 28">
    <name type="scientific">Vespula maculifrons</name>
    <name type="common">Eastern yellow jacket</name>
    <name type="synonym">Wasp</name>
    <dbReference type="NCBI Taxonomy" id="7453"/>
    <lineage>
        <taxon>Eukaryota</taxon>
        <taxon>Metazoa</taxon>
        <taxon>Ecdysozoa</taxon>
        <taxon>Arthropoda</taxon>
        <taxon>Hexapoda</taxon>
        <taxon>Insecta</taxon>
        <taxon>Pterygota</taxon>
        <taxon>Neoptera</taxon>
        <taxon>Endopterygota</taxon>
        <taxon>Hymenoptera</taxon>
        <taxon>Apocrita</taxon>
        <taxon>Aculeata</taxon>
        <taxon>Vespoidea</taxon>
        <taxon>Vespidae</taxon>
        <taxon>Vespinae</taxon>
        <taxon>Vespula</taxon>
    </lineage>
</organism>
<evidence type="ECO:0000256" key="9">
    <source>
        <dbReference type="ARBA" id="ARBA00022692"/>
    </source>
</evidence>
<feature type="transmembrane region" description="Helical" evidence="24">
    <location>
        <begin position="466"/>
        <end position="485"/>
    </location>
</feature>
<evidence type="ECO:0000256" key="5">
    <source>
        <dbReference type="ARBA" id="ARBA00007092"/>
    </source>
</evidence>
<proteinExistence type="inferred from homology"/>
<sequence length="780" mass="88253">MPPKRSKVLKTNVSKSKLTKDKKSSDIVPKKNSDFNKEFGESSTEQILESVKESEESIKKHKKVTEKELNNDTVKNSKQAVKNSVANFVKESVSKNKRKANGNDEPVAKKAKTENKPIINRTDTNLNEIYFDCDKLNTEGMKYNLKISTWNVSGIRAVIKKNGMDYIVKENADIVALQETKCNTNKLPSEIKVPGYHHYYADSKKAGYCGVALYTKEKPINIKYGLNNSKIDEEGRLITAEYPNFFLLNVCKLLIMPYANVPNAGAKLVTLPKRLEWNEKFKLYVKELDKKKPVIICGDMNVAHQEIDLTNPKTNTKNAGFTKEERDGMTDFLDQGFVDTFRMLYPDKTGAYTFWSYFANARSKNIGWRLDYFLVSERIQNKVCDNVIRSNVYGSDHCPNCTSYLLVVKTELMLVMNAIIFFIAYEVFLIELILAPKQNASAIFTQGFTQHWKPYQGEASWLEANLFLFLILNLSFAFVELSYGIWTNSLGLISDSFHMFFDCTGLLFGLAASVITKWRANNRYSYGYLRAEILGGFVNGLLLLFIAFFIMFEAVERAIEPPDIKHERLFTISVMGLIVNLVGIYAFQHGHGHGHGGHGHSHSHSSGHGHSHLNHNHSHHHLDIEIDPTFIGNNSQIMKGVFLHILADTLGSVGVIISAVLMQMFGWMIADPICSMLIAVLIVLSVLSLMKESWEILMQRQPPALDHVLPQCYNKVTQLAGVYSVQEPHFWTLCSDVYVGCIKLEVARTVDPKYVVAHTQMIFQAAGVRQLTVQLDYAPM</sequence>
<dbReference type="InterPro" id="IPR058533">
    <property type="entry name" value="Cation_efflux_TM"/>
</dbReference>
<feature type="site" description="Important for catalytic activity" evidence="21">
    <location>
        <position position="371"/>
    </location>
</feature>
<feature type="active site" description="Proton acceptor" evidence="19">
    <location>
        <position position="397"/>
    </location>
</feature>
<evidence type="ECO:0000256" key="8">
    <source>
        <dbReference type="ARBA" id="ARBA00022448"/>
    </source>
</evidence>
<dbReference type="GO" id="GO:0016020">
    <property type="term" value="C:membrane"/>
    <property type="evidence" value="ECO:0007669"/>
    <property type="project" value="UniProtKB-SubCell"/>
</dbReference>
<feature type="transmembrane region" description="Helical" evidence="24">
    <location>
        <begin position="641"/>
        <end position="661"/>
    </location>
</feature>
<keyword evidence="14 24" id="KW-1133">Transmembrane helix</keyword>
<evidence type="ECO:0000256" key="10">
    <source>
        <dbReference type="ARBA" id="ARBA00022723"/>
    </source>
</evidence>
<evidence type="ECO:0000256" key="6">
    <source>
        <dbReference type="ARBA" id="ARBA00008873"/>
    </source>
</evidence>
<feature type="region of interest" description="Disordered" evidence="23">
    <location>
        <begin position="1"/>
        <end position="66"/>
    </location>
</feature>
<dbReference type="Gene3D" id="3.60.10.10">
    <property type="entry name" value="Endonuclease/exonuclease/phosphatase"/>
    <property type="match status" value="1"/>
</dbReference>
<dbReference type="InterPro" id="IPR002524">
    <property type="entry name" value="Cation_efflux"/>
</dbReference>
<protein>
    <recommendedName>
        <fullName evidence="22">DNA-(apurinic or apyrimidinic site) endonuclease</fullName>
        <ecNumber evidence="22">3.1.-.-</ecNumber>
    </recommendedName>
</protein>
<dbReference type="EMBL" id="JAYRBN010000075">
    <property type="protein sequence ID" value="KAL2732491.1"/>
    <property type="molecule type" value="Genomic_DNA"/>
</dbReference>
<evidence type="ECO:0000256" key="20">
    <source>
        <dbReference type="PIRSR" id="PIRSR604808-2"/>
    </source>
</evidence>
<dbReference type="Pfam" id="PF03372">
    <property type="entry name" value="Exo_endo_phos"/>
    <property type="match status" value="1"/>
</dbReference>
<comment type="similarity">
    <text evidence="6">Belongs to the cation diffusion facilitator (CDF) transporter (TC 2.A.4) family. SLC30A subfamily.</text>
</comment>
<dbReference type="PROSITE" id="PS00726">
    <property type="entry name" value="AP_NUCLEASE_F1_1"/>
    <property type="match status" value="1"/>
</dbReference>
<dbReference type="InterPro" id="IPR027469">
    <property type="entry name" value="Cation_efflux_TMD_sf"/>
</dbReference>
<dbReference type="GO" id="GO:0008311">
    <property type="term" value="F:double-stranded DNA 3'-5' DNA exonuclease activity"/>
    <property type="evidence" value="ECO:0007669"/>
    <property type="project" value="UniProtKB-EC"/>
</dbReference>
<gene>
    <name evidence="27" type="ORF">V1477_014732</name>
</gene>
<feature type="binding site" evidence="20">
    <location>
        <position position="151"/>
    </location>
    <ligand>
        <name>Mg(2+)</name>
        <dbReference type="ChEBI" id="CHEBI:18420"/>
        <label>1</label>
    </ligand>
</feature>
<keyword evidence="28" id="KW-1185">Reference proteome</keyword>
<feature type="active site" description="Proton donor/acceptor" evidence="19">
    <location>
        <position position="299"/>
    </location>
</feature>
<feature type="binding site" evidence="20">
    <location>
        <position position="301"/>
    </location>
    <ligand>
        <name>Mg(2+)</name>
        <dbReference type="ChEBI" id="CHEBI:18420"/>
        <label>1</label>
    </ligand>
</feature>
<evidence type="ECO:0000256" key="17">
    <source>
        <dbReference type="ARBA" id="ARBA00034634"/>
    </source>
</evidence>
<dbReference type="Pfam" id="PF01545">
    <property type="entry name" value="Cation_efflux"/>
    <property type="match status" value="1"/>
</dbReference>
<dbReference type="PROSITE" id="PS00728">
    <property type="entry name" value="AP_NUCLEASE_F1_3"/>
    <property type="match status" value="1"/>
</dbReference>
<evidence type="ECO:0000256" key="14">
    <source>
        <dbReference type="ARBA" id="ARBA00022989"/>
    </source>
</evidence>
<feature type="domain" description="Cation efflux protein transmembrane" evidence="25">
    <location>
        <begin position="466"/>
        <end position="698"/>
    </location>
</feature>
<dbReference type="SUPFAM" id="SSF56219">
    <property type="entry name" value="DNase I-like"/>
    <property type="match status" value="1"/>
</dbReference>
<evidence type="ECO:0000256" key="13">
    <source>
        <dbReference type="ARBA" id="ARBA00022906"/>
    </source>
</evidence>
<feature type="compositionally biased region" description="Basic and acidic residues" evidence="23">
    <location>
        <begin position="18"/>
        <end position="40"/>
    </location>
</feature>
<keyword evidence="13" id="KW-0862">Zinc</keyword>
<evidence type="ECO:0000259" key="26">
    <source>
        <dbReference type="Pfam" id="PF03372"/>
    </source>
</evidence>
<keyword evidence="9 24" id="KW-0812">Transmembrane</keyword>
<keyword evidence="20" id="KW-0464">Manganese</keyword>
<comment type="caution">
    <text evidence="27">The sequence shown here is derived from an EMBL/GenBank/DDBJ whole genome shotgun (WGS) entry which is preliminary data.</text>
</comment>
<dbReference type="InterPro" id="IPR020848">
    <property type="entry name" value="AP_endonuclease_F1_CS"/>
</dbReference>
<keyword evidence="13" id="KW-0864">Zinc transport</keyword>
<feature type="active site" evidence="19">
    <location>
        <position position="258"/>
    </location>
</feature>
<dbReference type="NCBIfam" id="TIGR00633">
    <property type="entry name" value="xth"/>
    <property type="match status" value="1"/>
</dbReference>
<reference evidence="27 28" key="1">
    <citation type="journal article" date="2024" name="Ann. Entomol. Soc. Am.">
        <title>Genomic analyses of the southern and eastern yellowjacket wasps (Hymenoptera: Vespidae) reveal evolutionary signatures of social life.</title>
        <authorList>
            <person name="Catto M.A."/>
            <person name="Caine P.B."/>
            <person name="Orr S.E."/>
            <person name="Hunt B.G."/>
            <person name="Goodisman M.A.D."/>
        </authorList>
    </citation>
    <scope>NUCLEOTIDE SEQUENCE [LARGE SCALE GENOMIC DNA]</scope>
    <source>
        <strain evidence="27">232</strain>
        <tissue evidence="27">Head and thorax</tissue>
    </source>
</reference>
<keyword evidence="15" id="KW-0406">Ion transport</keyword>
<dbReference type="EC" id="3.1.-.-" evidence="22"/>
<evidence type="ECO:0000256" key="4">
    <source>
        <dbReference type="ARBA" id="ARBA00004601"/>
    </source>
</evidence>
<feature type="region of interest" description="Disordered" evidence="23">
    <location>
        <begin position="593"/>
        <end position="612"/>
    </location>
</feature>
<feature type="site" description="Transition state stabilizer" evidence="21">
    <location>
        <position position="301"/>
    </location>
</feature>
<comment type="catalytic activity">
    <reaction evidence="17">
        <text>Zn(2+)(in) = Zn(2+)(out)</text>
        <dbReference type="Rhea" id="RHEA:29351"/>
        <dbReference type="ChEBI" id="CHEBI:29105"/>
    </reaction>
</comment>
<dbReference type="Gene3D" id="1.20.1510.10">
    <property type="entry name" value="Cation efflux protein transmembrane domain"/>
    <property type="match status" value="1"/>
</dbReference>
<evidence type="ECO:0000256" key="16">
    <source>
        <dbReference type="ARBA" id="ARBA00023136"/>
    </source>
</evidence>
<evidence type="ECO:0000256" key="12">
    <source>
        <dbReference type="ARBA" id="ARBA00022842"/>
    </source>
</evidence>
<accession>A0ABD2BI99</accession>
<dbReference type="GO" id="GO:0006281">
    <property type="term" value="P:DNA repair"/>
    <property type="evidence" value="ECO:0007669"/>
    <property type="project" value="UniProtKB-KW"/>
</dbReference>
<dbReference type="GO" id="GO:0005794">
    <property type="term" value="C:Golgi apparatus"/>
    <property type="evidence" value="ECO:0007669"/>
    <property type="project" value="UniProtKB-SubCell"/>
</dbReference>
<feature type="binding site" evidence="20">
    <location>
        <position position="299"/>
    </location>
    <ligand>
        <name>Mg(2+)</name>
        <dbReference type="ChEBI" id="CHEBI:18420"/>
        <label>1</label>
    </ligand>
</feature>
<evidence type="ECO:0000256" key="24">
    <source>
        <dbReference type="SAM" id="Phobius"/>
    </source>
</evidence>
<evidence type="ECO:0000256" key="19">
    <source>
        <dbReference type="PIRSR" id="PIRSR604808-1"/>
    </source>
</evidence>
<evidence type="ECO:0000313" key="27">
    <source>
        <dbReference type="EMBL" id="KAL2732491.1"/>
    </source>
</evidence>
<feature type="transmembrane region" description="Helical" evidence="24">
    <location>
        <begin position="412"/>
        <end position="434"/>
    </location>
</feature>
<dbReference type="CDD" id="cd09087">
    <property type="entry name" value="Ape1-like_AP-endo"/>
    <property type="match status" value="1"/>
</dbReference>
<comment type="function">
    <text evidence="18">Zinc ion transporter mediating zinc entry from the cytosol into the lumen of organelles along the secretory pathway. By contributing to zinc ion homeostasis within the early secretory pathway, regulates the activation and folding of enzymes like alkaline phosphatases.</text>
</comment>
<keyword evidence="8" id="KW-0813">Transport</keyword>
<dbReference type="NCBIfam" id="TIGR00195">
    <property type="entry name" value="exoDNase_III"/>
    <property type="match status" value="1"/>
</dbReference>
<dbReference type="PROSITE" id="PS51435">
    <property type="entry name" value="AP_NUCLEASE_F1_4"/>
    <property type="match status" value="1"/>
</dbReference>
<comment type="similarity">
    <text evidence="5 22">Belongs to the DNA repair enzymes AP/ExoA family.</text>
</comment>
<evidence type="ECO:0000256" key="22">
    <source>
        <dbReference type="RuleBase" id="RU362131"/>
    </source>
</evidence>
<feature type="transmembrane region" description="Helical" evidence="24">
    <location>
        <begin position="528"/>
        <end position="550"/>
    </location>
</feature>
<dbReference type="Proteomes" id="UP001607303">
    <property type="component" value="Unassembled WGS sequence"/>
</dbReference>
<evidence type="ECO:0000256" key="23">
    <source>
        <dbReference type="SAM" id="MobiDB-lite"/>
    </source>
</evidence>
<keyword evidence="22" id="KW-0234">DNA repair</keyword>
<comment type="subunit">
    <text evidence="7">Homooligomer.</text>
</comment>
<evidence type="ECO:0000256" key="1">
    <source>
        <dbReference type="ARBA" id="ARBA00000493"/>
    </source>
</evidence>
<keyword evidence="12 20" id="KW-0460">Magnesium</keyword>
<evidence type="ECO:0000256" key="21">
    <source>
        <dbReference type="PIRSR" id="PIRSR604808-3"/>
    </source>
</evidence>
<feature type="site" description="Interaction with DNA substrate" evidence="21">
    <location>
        <position position="397"/>
    </location>
</feature>
<dbReference type="InterPro" id="IPR004808">
    <property type="entry name" value="AP_endonuc_1"/>
</dbReference>
<feature type="transmembrane region" description="Helical" evidence="24">
    <location>
        <begin position="667"/>
        <end position="690"/>
    </location>
</feature>
<evidence type="ECO:0000313" key="28">
    <source>
        <dbReference type="Proteomes" id="UP001607303"/>
    </source>
</evidence>
<feature type="binding site" evidence="20">
    <location>
        <position position="397"/>
    </location>
    <ligand>
        <name>Mg(2+)</name>
        <dbReference type="ChEBI" id="CHEBI:18420"/>
        <label>1</label>
    </ligand>
</feature>
<comment type="cofactor">
    <cofactor evidence="20 22">
        <name>Mg(2+)</name>
        <dbReference type="ChEBI" id="CHEBI:18420"/>
    </cofactor>
    <cofactor evidence="20 22">
        <name>Mn(2+)</name>
        <dbReference type="ChEBI" id="CHEBI:29035"/>
    </cofactor>
    <text evidence="20 22">Probably binds two magnesium or manganese ions per subunit.</text>
</comment>
<dbReference type="SUPFAM" id="SSF161111">
    <property type="entry name" value="Cation efflux protein transmembrane domain-like"/>
    <property type="match status" value="1"/>
</dbReference>
<comment type="cofactor">
    <cofactor evidence="2">
        <name>Mn(2+)</name>
        <dbReference type="ChEBI" id="CHEBI:29035"/>
    </cofactor>
</comment>